<dbReference type="GO" id="GO:0015833">
    <property type="term" value="P:peptide transport"/>
    <property type="evidence" value="ECO:0007669"/>
    <property type="project" value="UniProtKB-KW"/>
</dbReference>
<evidence type="ECO:0000259" key="6">
    <source>
        <dbReference type="Pfam" id="PF00496"/>
    </source>
</evidence>
<dbReference type="PANTHER" id="PTHR30290:SF10">
    <property type="entry name" value="PERIPLASMIC OLIGOPEPTIDE-BINDING PROTEIN-RELATED"/>
    <property type="match status" value="1"/>
</dbReference>
<dbReference type="PROSITE" id="PS51257">
    <property type="entry name" value="PROKAR_LIPOPROTEIN"/>
    <property type="match status" value="1"/>
</dbReference>
<sequence>MGKSTIKLLLLSSIFIFTSCSTTKEEVKESEDVIKINVTQELNTIDPSFSVDVNSNIVLNNVYEGLYRLDKSNQPIPAGARELPNISEDGLTYTIKLNKEAKWSNGKKIVADDYIYALRRSISSKDAAQNNYFYANLKNGNEILDKNKKVEELGIKKIDDETLQYDLIEPTPYFTAMLAMPVFFPLNEAYIESKGKDFALTSEDALYNGPFVLSDFKGPGTSSGWTYLKNEDYWDKEQVKSNQIKFDVVKETSTNVNLFESGQTNDISVLGEYAKNKLEDPEFVKEKTTQTIFIGYNHTKEFYQNEKIRQAISLLIDREQLTHNILGNGVEPATGLIFEDLAVNPVTSNDFTKDRESLLKTDVEKAKKLWLEGKEELGLEKESKIEINLITFENEDMAKTAEYLQGVINEDLVGAKLSINSYPVSVFMENASKQEFDLYLVSWGADYADPNAMLQLFKSTSGSNWGKYKQPKFDEFLLEAQKNSLNPEERWNNLIEAENVLMTEQGITPIYSSNPTYLRSSQLKNVIFHNVGPRFEYKTAELIK</sequence>
<proteinExistence type="inferred from homology"/>
<dbReference type="Proteomes" id="UP000195918">
    <property type="component" value="Unassembled WGS sequence"/>
</dbReference>
<keyword evidence="4" id="KW-0732">Signal</keyword>
<evidence type="ECO:0000256" key="5">
    <source>
        <dbReference type="ARBA" id="ARBA00022856"/>
    </source>
</evidence>
<name>A0A1X6WR73_9ENTE</name>
<dbReference type="Gene3D" id="3.10.105.10">
    <property type="entry name" value="Dipeptide-binding Protein, Domain 3"/>
    <property type="match status" value="1"/>
</dbReference>
<keyword evidence="5" id="KW-0571">Peptide transport</keyword>
<dbReference type="GO" id="GO:0042597">
    <property type="term" value="C:periplasmic space"/>
    <property type="evidence" value="ECO:0007669"/>
    <property type="project" value="UniProtKB-ARBA"/>
</dbReference>
<dbReference type="GO" id="GO:0030313">
    <property type="term" value="C:cell envelope"/>
    <property type="evidence" value="ECO:0007669"/>
    <property type="project" value="UniProtKB-SubCell"/>
</dbReference>
<evidence type="ECO:0000256" key="4">
    <source>
        <dbReference type="ARBA" id="ARBA00022729"/>
    </source>
</evidence>
<evidence type="ECO:0000256" key="1">
    <source>
        <dbReference type="ARBA" id="ARBA00004196"/>
    </source>
</evidence>
<dbReference type="InterPro" id="IPR039424">
    <property type="entry name" value="SBP_5"/>
</dbReference>
<dbReference type="InterPro" id="IPR000914">
    <property type="entry name" value="SBP_5_dom"/>
</dbReference>
<dbReference type="CDD" id="cd08504">
    <property type="entry name" value="PBP2_OppA"/>
    <property type="match status" value="1"/>
</dbReference>
<dbReference type="EMBL" id="FWFD01000015">
    <property type="protein sequence ID" value="SLM86777.1"/>
    <property type="molecule type" value="Genomic_DNA"/>
</dbReference>
<organism evidence="7 8">
    <name type="scientific">Vagococcus fluvialis bH819</name>
    <dbReference type="NCBI Taxonomy" id="1255619"/>
    <lineage>
        <taxon>Bacteria</taxon>
        <taxon>Bacillati</taxon>
        <taxon>Bacillota</taxon>
        <taxon>Bacilli</taxon>
        <taxon>Lactobacillales</taxon>
        <taxon>Enterococcaceae</taxon>
        <taxon>Vagococcus</taxon>
    </lineage>
</organism>
<keyword evidence="3" id="KW-0813">Transport</keyword>
<dbReference type="GO" id="GO:1904680">
    <property type="term" value="F:peptide transmembrane transporter activity"/>
    <property type="evidence" value="ECO:0007669"/>
    <property type="project" value="TreeGrafter"/>
</dbReference>
<feature type="domain" description="Solute-binding protein family 5" evidence="6">
    <location>
        <begin position="75"/>
        <end position="464"/>
    </location>
</feature>
<dbReference type="OrthoDB" id="2255988at2"/>
<keyword evidence="5" id="KW-0653">Protein transport</keyword>
<dbReference type="PIRSF" id="PIRSF002741">
    <property type="entry name" value="MppA"/>
    <property type="match status" value="1"/>
</dbReference>
<evidence type="ECO:0000313" key="7">
    <source>
        <dbReference type="EMBL" id="SLM86777.1"/>
    </source>
</evidence>
<dbReference type="SUPFAM" id="SSF53850">
    <property type="entry name" value="Periplasmic binding protein-like II"/>
    <property type="match status" value="1"/>
</dbReference>
<reference evidence="8" key="1">
    <citation type="submission" date="2017-02" db="EMBL/GenBank/DDBJ databases">
        <authorList>
            <person name="Dridi B."/>
        </authorList>
    </citation>
    <scope>NUCLEOTIDE SEQUENCE [LARGE SCALE GENOMIC DNA]</scope>
    <source>
        <strain evidence="8">bH819</strain>
    </source>
</reference>
<keyword evidence="8" id="KW-1185">Reference proteome</keyword>
<dbReference type="PANTHER" id="PTHR30290">
    <property type="entry name" value="PERIPLASMIC BINDING COMPONENT OF ABC TRANSPORTER"/>
    <property type="match status" value="1"/>
</dbReference>
<dbReference type="AlphaFoldDB" id="A0A1X6WR73"/>
<evidence type="ECO:0000256" key="3">
    <source>
        <dbReference type="ARBA" id="ARBA00022448"/>
    </source>
</evidence>
<dbReference type="RefSeq" id="WP_086952385.1">
    <property type="nucleotide sequence ID" value="NZ_FWFD01000015.1"/>
</dbReference>
<evidence type="ECO:0000313" key="8">
    <source>
        <dbReference type="Proteomes" id="UP000195918"/>
    </source>
</evidence>
<comment type="similarity">
    <text evidence="2">Belongs to the bacterial solute-binding protein 5 family.</text>
</comment>
<dbReference type="FunFam" id="3.90.76.10:FF:000001">
    <property type="entry name" value="Oligopeptide ABC transporter substrate-binding protein"/>
    <property type="match status" value="1"/>
</dbReference>
<comment type="subcellular location">
    <subcellularLocation>
        <location evidence="1">Cell envelope</location>
    </subcellularLocation>
</comment>
<dbReference type="Gene3D" id="3.90.76.10">
    <property type="entry name" value="Dipeptide-binding Protein, Domain 1"/>
    <property type="match status" value="1"/>
</dbReference>
<dbReference type="Pfam" id="PF00496">
    <property type="entry name" value="SBP_bac_5"/>
    <property type="match status" value="1"/>
</dbReference>
<dbReference type="InterPro" id="IPR030678">
    <property type="entry name" value="Peptide/Ni-bd"/>
</dbReference>
<accession>A0A1X6WR73</accession>
<gene>
    <name evidence="7" type="ORF">FM121_11820</name>
</gene>
<evidence type="ECO:0000256" key="2">
    <source>
        <dbReference type="ARBA" id="ARBA00005695"/>
    </source>
</evidence>
<dbReference type="GO" id="GO:0043190">
    <property type="term" value="C:ATP-binding cassette (ABC) transporter complex"/>
    <property type="evidence" value="ECO:0007669"/>
    <property type="project" value="InterPro"/>
</dbReference>
<dbReference type="Gene3D" id="3.40.190.10">
    <property type="entry name" value="Periplasmic binding protein-like II"/>
    <property type="match status" value="1"/>
</dbReference>
<protein>
    <submittedName>
        <fullName evidence="7">Oligopeptide ABC transporter, periplasmic oligopeptide-binding protein OppA (TC 3.A.1.5.1)</fullName>
    </submittedName>
</protein>